<dbReference type="EMBL" id="CATQJL010000112">
    <property type="protein sequence ID" value="CAJ0594128.1"/>
    <property type="molecule type" value="Genomic_DNA"/>
</dbReference>
<accession>A0AA36GL77</accession>
<protein>
    <submittedName>
        <fullName evidence="2">Uncharacterized protein</fullName>
    </submittedName>
</protein>
<keyword evidence="1" id="KW-0732">Signal</keyword>
<feature type="signal peptide" evidence="1">
    <location>
        <begin position="1"/>
        <end position="21"/>
    </location>
</feature>
<sequence>MKNLLIFVVFATAVCFPRSSGTEKAELKNVSQRKEFLTEAKKHIDELKKMFYKFVAVDKNNSMTDEEQIEAFSAIAKENPMAFSAVDVIHMHVLRTKGPMVLPSPGANAEEIKKEVRVEVAKLIDGLYAAMKRRIDILDDKSKTSVEKLKSLAKLARENPKMNFVLQMMVGEVAGEI</sequence>
<dbReference type="AlphaFoldDB" id="A0AA36GL77"/>
<organism evidence="2 3">
    <name type="scientific">Cylicocyclus nassatus</name>
    <name type="common">Nematode worm</name>
    <dbReference type="NCBI Taxonomy" id="53992"/>
    <lineage>
        <taxon>Eukaryota</taxon>
        <taxon>Metazoa</taxon>
        <taxon>Ecdysozoa</taxon>
        <taxon>Nematoda</taxon>
        <taxon>Chromadorea</taxon>
        <taxon>Rhabditida</taxon>
        <taxon>Rhabditina</taxon>
        <taxon>Rhabditomorpha</taxon>
        <taxon>Strongyloidea</taxon>
        <taxon>Strongylidae</taxon>
        <taxon>Cylicocyclus</taxon>
    </lineage>
</organism>
<comment type="caution">
    <text evidence="2">The sequence shown here is derived from an EMBL/GenBank/DDBJ whole genome shotgun (WGS) entry which is preliminary data.</text>
</comment>
<keyword evidence="3" id="KW-1185">Reference proteome</keyword>
<evidence type="ECO:0000313" key="2">
    <source>
        <dbReference type="EMBL" id="CAJ0594128.1"/>
    </source>
</evidence>
<name>A0AA36GL77_CYLNA</name>
<gene>
    <name evidence="2" type="ORF">CYNAS_LOCUS6111</name>
</gene>
<dbReference type="Proteomes" id="UP001176961">
    <property type="component" value="Unassembled WGS sequence"/>
</dbReference>
<evidence type="ECO:0000313" key="3">
    <source>
        <dbReference type="Proteomes" id="UP001176961"/>
    </source>
</evidence>
<reference evidence="2" key="1">
    <citation type="submission" date="2023-07" db="EMBL/GenBank/DDBJ databases">
        <authorList>
            <consortium name="CYATHOMIX"/>
        </authorList>
    </citation>
    <scope>NUCLEOTIDE SEQUENCE</scope>
    <source>
        <strain evidence="2">N/A</strain>
    </source>
</reference>
<evidence type="ECO:0000256" key="1">
    <source>
        <dbReference type="SAM" id="SignalP"/>
    </source>
</evidence>
<proteinExistence type="predicted"/>
<feature type="chain" id="PRO_5041387302" evidence="1">
    <location>
        <begin position="22"/>
        <end position="177"/>
    </location>
</feature>